<keyword evidence="6" id="KW-1185">Reference proteome</keyword>
<dbReference type="GO" id="GO:0008168">
    <property type="term" value="F:methyltransferase activity"/>
    <property type="evidence" value="ECO:0007669"/>
    <property type="project" value="UniProtKB-KW"/>
</dbReference>
<dbReference type="PATRIC" id="fig|1122207.3.peg.968"/>
<evidence type="ECO:0000256" key="2">
    <source>
        <dbReference type="PIRSR" id="PIRSR018249-2"/>
    </source>
</evidence>
<dbReference type="PANTHER" id="PTHR42912:SF45">
    <property type="entry name" value="23S RRNA (GUANINE(745)-N(1))-METHYLTRANSFERASE"/>
    <property type="match status" value="1"/>
</dbReference>
<organism evidence="5 6">
    <name type="scientific">Marinomonas ushuaiensis DSM 15871</name>
    <dbReference type="NCBI Taxonomy" id="1122207"/>
    <lineage>
        <taxon>Bacteria</taxon>
        <taxon>Pseudomonadati</taxon>
        <taxon>Pseudomonadota</taxon>
        <taxon>Gammaproteobacteria</taxon>
        <taxon>Oceanospirillales</taxon>
        <taxon>Oceanospirillaceae</taxon>
        <taxon>Marinomonas</taxon>
    </lineage>
</organism>
<feature type="binding site" evidence="2">
    <location>
        <position position="191"/>
    </location>
    <ligand>
        <name>S-adenosyl-L-methionine</name>
        <dbReference type="ChEBI" id="CHEBI:59789"/>
    </ligand>
</feature>
<feature type="binding site" evidence="2">
    <location>
        <begin position="100"/>
        <end position="101"/>
    </location>
    <ligand>
        <name>S-adenosyl-L-methionine</name>
        <dbReference type="ChEBI" id="CHEBI:59789"/>
    </ligand>
</feature>
<dbReference type="SUPFAM" id="SSF53335">
    <property type="entry name" value="S-adenosyl-L-methionine-dependent methyltransferases"/>
    <property type="match status" value="1"/>
</dbReference>
<dbReference type="AlphaFoldDB" id="X7E7A7"/>
<evidence type="ECO:0000256" key="1">
    <source>
        <dbReference type="PIRSR" id="PIRSR018249-1"/>
    </source>
</evidence>
<gene>
    <name evidence="5" type="ORF">MUS1_08270</name>
</gene>
<dbReference type="InterPro" id="IPR016718">
    <property type="entry name" value="rRNA_m1G-MeTrfase_A_prd"/>
</dbReference>
<dbReference type="PANTHER" id="PTHR42912">
    <property type="entry name" value="METHYLTRANSFERASE"/>
    <property type="match status" value="1"/>
</dbReference>
<protein>
    <submittedName>
        <fullName evidence="5">rRNA (Guanine-N1)-methyltransferase</fullName>
    </submittedName>
</protein>
<dbReference type="GO" id="GO:0032259">
    <property type="term" value="P:methylation"/>
    <property type="evidence" value="ECO:0007669"/>
    <property type="project" value="UniProtKB-KW"/>
</dbReference>
<accession>X7E7A7</accession>
<evidence type="ECO:0000313" key="6">
    <source>
        <dbReference type="Proteomes" id="UP000054058"/>
    </source>
</evidence>
<feature type="domain" description="Methyltransferase" evidence="3">
    <location>
        <begin position="93"/>
        <end position="171"/>
    </location>
</feature>
<dbReference type="Pfam" id="PF21302">
    <property type="entry name" value="Zn_ribbon_RlmA"/>
    <property type="match status" value="1"/>
</dbReference>
<name>X7E7A7_9GAMM</name>
<keyword evidence="5" id="KW-0808">Transferase</keyword>
<dbReference type="InterPro" id="IPR048647">
    <property type="entry name" value="RlmA_N"/>
</dbReference>
<dbReference type="RefSeq" id="WP_036159668.1">
    <property type="nucleotide sequence ID" value="NZ_JAMB01000002.1"/>
</dbReference>
<dbReference type="GO" id="GO:0046872">
    <property type="term" value="F:metal ion binding"/>
    <property type="evidence" value="ECO:0007669"/>
    <property type="project" value="UniProtKB-KW"/>
</dbReference>
<feature type="binding site" evidence="1">
    <location>
        <position position="29"/>
    </location>
    <ligand>
        <name>Zn(2+)</name>
        <dbReference type="ChEBI" id="CHEBI:29105"/>
    </ligand>
</feature>
<dbReference type="OrthoDB" id="108476at2"/>
<dbReference type="CDD" id="cd02440">
    <property type="entry name" value="AdoMet_MTases"/>
    <property type="match status" value="1"/>
</dbReference>
<dbReference type="Pfam" id="PF13649">
    <property type="entry name" value="Methyltransf_25"/>
    <property type="match status" value="1"/>
</dbReference>
<evidence type="ECO:0000259" key="3">
    <source>
        <dbReference type="Pfam" id="PF13649"/>
    </source>
</evidence>
<keyword evidence="1" id="KW-0862">Zinc</keyword>
<feature type="domain" description="23S rRNA (guanine(745)-N(1))-methyltransferase N-terminal" evidence="4">
    <location>
        <begin position="8"/>
        <end position="50"/>
    </location>
</feature>
<keyword evidence="2" id="KW-0949">S-adenosyl-L-methionine</keyword>
<proteinExistence type="predicted"/>
<dbReference type="InterPro" id="IPR029063">
    <property type="entry name" value="SAM-dependent_MTases_sf"/>
</dbReference>
<feature type="binding site" evidence="2">
    <location>
        <position position="71"/>
    </location>
    <ligand>
        <name>S-adenosyl-L-methionine</name>
        <dbReference type="ChEBI" id="CHEBI:59789"/>
    </ligand>
</feature>
<sequence length="281" mass="31761">MSTLENLSCPIDSLSLSRDGRSLKCENGHTYDLAKTGYVNLLPVQNKRSKDPGDSKSMVAARQAFLNQHFYYPIVEAILSSWPKESLINGVRVLDAGCGEGYYLNEISKVLQDRHVETELTGLDISKWAITAASKRDKNISWLVGSNASLPTPDQRFDVILCLFGFPIFHEFSRVLTDSGLLLLVESGPDHLIELRKILYPQIHDYKQTHSDGVADFEMVSEETKTFHFTLNSQAEIQNLLSMTPHIHKASYDGKEEVKQLESIRLTADIKLRWYQKKGNT</sequence>
<dbReference type="InterPro" id="IPR050508">
    <property type="entry name" value="Methyltransf_Superfamily"/>
</dbReference>
<keyword evidence="1" id="KW-0479">Metal-binding</keyword>
<dbReference type="eggNOG" id="COG2226">
    <property type="taxonomic scope" value="Bacteria"/>
</dbReference>
<evidence type="ECO:0000259" key="4">
    <source>
        <dbReference type="Pfam" id="PF21302"/>
    </source>
</evidence>
<reference evidence="5 6" key="1">
    <citation type="submission" date="2014-01" db="EMBL/GenBank/DDBJ databases">
        <title>Marinomonas ushuaiensis DSM 15871 Genome Sequencing.</title>
        <authorList>
            <person name="Lai Q."/>
            <person name="Shao Z.S."/>
        </authorList>
    </citation>
    <scope>NUCLEOTIDE SEQUENCE [LARGE SCALE GENOMIC DNA]</scope>
    <source>
        <strain evidence="5 6">DSM 15871</strain>
    </source>
</reference>
<comment type="caution">
    <text evidence="5">The sequence shown here is derived from an EMBL/GenBank/DDBJ whole genome shotgun (WGS) entry which is preliminary data.</text>
</comment>
<dbReference type="STRING" id="1122207.MUS1_08270"/>
<dbReference type="EMBL" id="JAMB01000002">
    <property type="protein sequence ID" value="ETX11924.1"/>
    <property type="molecule type" value="Genomic_DNA"/>
</dbReference>
<keyword evidence="5" id="KW-0489">Methyltransferase</keyword>
<dbReference type="Gene3D" id="3.40.50.150">
    <property type="entry name" value="Vaccinia Virus protein VP39"/>
    <property type="match status" value="1"/>
</dbReference>
<dbReference type="PIRSF" id="PIRSF018249">
    <property type="entry name" value="MyrA_prd"/>
    <property type="match status" value="1"/>
</dbReference>
<evidence type="ECO:0000313" key="5">
    <source>
        <dbReference type="EMBL" id="ETX11924.1"/>
    </source>
</evidence>
<feature type="binding site" evidence="1">
    <location>
        <position position="25"/>
    </location>
    <ligand>
        <name>Zn(2+)</name>
        <dbReference type="ChEBI" id="CHEBI:29105"/>
    </ligand>
</feature>
<dbReference type="InterPro" id="IPR041698">
    <property type="entry name" value="Methyltransf_25"/>
</dbReference>
<dbReference type="Proteomes" id="UP000054058">
    <property type="component" value="Unassembled WGS sequence"/>
</dbReference>